<feature type="region of interest" description="Disordered" evidence="1">
    <location>
        <begin position="219"/>
        <end position="247"/>
    </location>
</feature>
<dbReference type="InterPro" id="IPR026187">
    <property type="entry name" value="Aven"/>
</dbReference>
<evidence type="ECO:0000256" key="1">
    <source>
        <dbReference type="SAM" id="MobiDB-lite"/>
    </source>
</evidence>
<accession>A0A6P3VV27</accession>
<organism evidence="2 3">
    <name type="scientific">Clupea harengus</name>
    <name type="common">Atlantic herring</name>
    <dbReference type="NCBI Taxonomy" id="7950"/>
    <lineage>
        <taxon>Eukaryota</taxon>
        <taxon>Metazoa</taxon>
        <taxon>Chordata</taxon>
        <taxon>Craniata</taxon>
        <taxon>Vertebrata</taxon>
        <taxon>Euteleostomi</taxon>
        <taxon>Actinopterygii</taxon>
        <taxon>Neopterygii</taxon>
        <taxon>Teleostei</taxon>
        <taxon>Clupei</taxon>
        <taxon>Clupeiformes</taxon>
        <taxon>Clupeoidei</taxon>
        <taxon>Clupeidae</taxon>
        <taxon>Clupea</taxon>
    </lineage>
</organism>
<feature type="compositionally biased region" description="Acidic residues" evidence="1">
    <location>
        <begin position="326"/>
        <end position="339"/>
    </location>
</feature>
<feature type="compositionally biased region" description="Basic and acidic residues" evidence="1">
    <location>
        <begin position="86"/>
        <end position="101"/>
    </location>
</feature>
<proteinExistence type="predicted"/>
<sequence>MEGGGRPHWGRGSGGRRGGGGGSDSGFSGEHRGGRGRGSHPRGRSKRDHYRGRGRGTLAADFSRGKDVSNDKADFEDEGPSIFTKRKLESNWDRYEASEKEEQNEDAPVQRGTDYHALLGSAGDSFSQFRFSEEKDWEMDSLAAHQMSGVFVDLAVLARSLQELPLHRRLNLEPELVQEAAPVELPTITMVGKPDSSALGGGGFMTAAPATKGLACGTGVSSAVKPTPARTEAQVSSGERKAPTEEMDEELDLLLGLQKPVAELSPMEMPPSTEFPPMETLPSTAEEVTPVLSEKAAEEKKTDEVAEGVKEEEAPPEPAPVKQEVSEEDLEDWLDSMIS</sequence>
<keyword evidence="2" id="KW-1185">Reference proteome</keyword>
<feature type="region of interest" description="Disordered" evidence="1">
    <location>
        <begin position="1"/>
        <end position="110"/>
    </location>
</feature>
<protein>
    <submittedName>
        <fullName evidence="3">Cell death regulator Aven</fullName>
    </submittedName>
</protein>
<feature type="compositionally biased region" description="Basic and acidic residues" evidence="1">
    <location>
        <begin position="295"/>
        <end position="313"/>
    </location>
</feature>
<dbReference type="Proteomes" id="UP000515152">
    <property type="component" value="Chromosome 15"/>
</dbReference>
<dbReference type="GeneID" id="105899399"/>
<dbReference type="GO" id="GO:0010972">
    <property type="term" value="P:negative regulation of G2/M transition of mitotic cell cycle"/>
    <property type="evidence" value="ECO:0007669"/>
    <property type="project" value="TreeGrafter"/>
</dbReference>
<dbReference type="KEGG" id="char:105899399"/>
<dbReference type="PANTHER" id="PTHR16524:SF2">
    <property type="entry name" value="CELL DEATH REGULATOR AVEN"/>
    <property type="match status" value="1"/>
</dbReference>
<feature type="compositionally biased region" description="Gly residues" evidence="1">
    <location>
        <begin position="1"/>
        <end position="24"/>
    </location>
</feature>
<name>A0A6P3VV27_CLUHA</name>
<feature type="region of interest" description="Disordered" evidence="1">
    <location>
        <begin position="267"/>
        <end position="339"/>
    </location>
</feature>
<evidence type="ECO:0000313" key="3">
    <source>
        <dbReference type="RefSeq" id="XP_012682038.1"/>
    </source>
</evidence>
<evidence type="ECO:0000313" key="2">
    <source>
        <dbReference type="Proteomes" id="UP000515152"/>
    </source>
</evidence>
<reference evidence="3" key="1">
    <citation type="submission" date="2025-08" db="UniProtKB">
        <authorList>
            <consortium name="RefSeq"/>
        </authorList>
    </citation>
    <scope>IDENTIFICATION</scope>
</reference>
<gene>
    <name evidence="3" type="primary">aven</name>
</gene>
<feature type="compositionally biased region" description="Basic residues" evidence="1">
    <location>
        <begin position="34"/>
        <end position="54"/>
    </location>
</feature>
<dbReference type="RefSeq" id="XP_012682038.1">
    <property type="nucleotide sequence ID" value="XM_012826584.3"/>
</dbReference>
<dbReference type="OrthoDB" id="6338233at2759"/>
<dbReference type="CTD" id="57099"/>
<dbReference type="AlphaFoldDB" id="A0A6P3VV27"/>
<dbReference type="PANTHER" id="PTHR16524">
    <property type="entry name" value="CELL DEATH REGULATOR AVEN"/>
    <property type="match status" value="1"/>
</dbReference>
<feature type="compositionally biased region" description="Basic and acidic residues" evidence="1">
    <location>
        <begin position="63"/>
        <end position="73"/>
    </location>
</feature>